<dbReference type="Proteomes" id="UP001057702">
    <property type="component" value="Unassembled WGS sequence"/>
</dbReference>
<protein>
    <submittedName>
        <fullName evidence="2">Cupin domain-containing protein</fullName>
    </submittedName>
</protein>
<reference evidence="2" key="1">
    <citation type="submission" date="2022-06" db="EMBL/GenBank/DDBJ databases">
        <title>Draft genome sequence of Streptomyces sp. RB6PN25 isolated from peat swamp forest in Thailand.</title>
        <authorList>
            <person name="Duangmal K."/>
            <person name="Klaysubun C."/>
        </authorList>
    </citation>
    <scope>NUCLEOTIDE SEQUENCE</scope>
    <source>
        <strain evidence="2">RB6PN25</strain>
    </source>
</reference>
<proteinExistence type="predicted"/>
<dbReference type="InterPro" id="IPR011051">
    <property type="entry name" value="RmlC_Cupin_sf"/>
</dbReference>
<dbReference type="InterPro" id="IPR014710">
    <property type="entry name" value="RmlC-like_jellyroll"/>
</dbReference>
<feature type="domain" description="Cupin type-2" evidence="1">
    <location>
        <begin position="38"/>
        <end position="98"/>
    </location>
</feature>
<dbReference type="RefSeq" id="WP_255924315.1">
    <property type="nucleotide sequence ID" value="NZ_JANFNG010000060.1"/>
</dbReference>
<dbReference type="Gene3D" id="2.60.120.10">
    <property type="entry name" value="Jelly Rolls"/>
    <property type="match status" value="1"/>
</dbReference>
<dbReference type="EMBL" id="JANFNG010000060">
    <property type="protein sequence ID" value="MCQ4085190.1"/>
    <property type="molecule type" value="Genomic_DNA"/>
</dbReference>
<dbReference type="SUPFAM" id="SSF51182">
    <property type="entry name" value="RmlC-like cupins"/>
    <property type="match status" value="1"/>
</dbReference>
<accession>A0ABT1Q8N5</accession>
<dbReference type="InterPro" id="IPR013096">
    <property type="entry name" value="Cupin_2"/>
</dbReference>
<evidence type="ECO:0000259" key="1">
    <source>
        <dbReference type="Pfam" id="PF07883"/>
    </source>
</evidence>
<name>A0ABT1Q8N5_9ACTN</name>
<gene>
    <name evidence="2" type="ORF">NGB36_32680</name>
</gene>
<evidence type="ECO:0000313" key="2">
    <source>
        <dbReference type="EMBL" id="MCQ4085190.1"/>
    </source>
</evidence>
<keyword evidence="3" id="KW-1185">Reference proteome</keyword>
<comment type="caution">
    <text evidence="2">The sequence shown here is derived from an EMBL/GenBank/DDBJ whole genome shotgun (WGS) entry which is preliminary data.</text>
</comment>
<evidence type="ECO:0000313" key="3">
    <source>
        <dbReference type="Proteomes" id="UP001057702"/>
    </source>
</evidence>
<sequence>MAVSAGEVYCNPPCRQKIVVRTAAADTEGERSVLDLYVAPGGFAADYHVHPLSEERFTLVRGRLRVCIENQDVILERTGQTVAVPPGTTHRFFSASEDEETFAIVEFRNRADRFENLLLRQLFGLAEDGRSDGRGIPNLLQTSVTMLEFSDVLRFTSRPWPVQCAFYTALAPIARLLGYHGCNPVLESRPVQTTELEVLPPEVALHVNT</sequence>
<dbReference type="Pfam" id="PF07883">
    <property type="entry name" value="Cupin_2"/>
    <property type="match status" value="1"/>
</dbReference>
<organism evidence="2 3">
    <name type="scientific">Streptomyces humicola</name>
    <dbReference type="NCBI Taxonomy" id="2953240"/>
    <lineage>
        <taxon>Bacteria</taxon>
        <taxon>Bacillati</taxon>
        <taxon>Actinomycetota</taxon>
        <taxon>Actinomycetes</taxon>
        <taxon>Kitasatosporales</taxon>
        <taxon>Streptomycetaceae</taxon>
        <taxon>Streptomyces</taxon>
    </lineage>
</organism>